<sequence>VKPLIFHRRGVKRDNSQEEDNYKNEEDNKIGDKDKDNAEIAEGFQIFITCNDLRRLSPALRSRCFCVQMETAQDEVQLRELAECVLNQSDSAAHYSNPISRIFSKIFCDAREKNKTQKLLFSNDTFSPHRIVNAARGIEIETLTPNGIAYGIQMTFALCFKDDLDKKDITIKANQAIQLAGKDKAKQSSSRIEEFIQLAGLLEYTAIYNFIKDNKKNWPDDANDLLNQLFSICYEDDRSRELPQLEGFTIQKSEKIMKEFEQKLLDWLKVMTFQDIKQTVIVLDEVDFIVKSFYGIATQLASRFLRIHFLQRTLRSLRQLSGLQEFQGEKIIQKSVNRESFAGIQIGKKSAEDLALKVALIQHYIEKFYSLPEVFPSLPVFSSIISTYFKCFFDQIIAQNIKPTTLILAERKQLRQILRYSNIVNVQQESMVVYENLVAEHLARSEFKIKAHINDNNYQQQSQDDKTIHIFLRKNENPLIRFGKQEIQPQIAEISKIITNQHQYITPPIEINLSQQDISDGLSEIQELNAEKKLWIFVDLFSGIQGNLLTRNKMLSELIQSIRQYRVNIISNGKSPFGTSLLPLTGQYCEKAYEVTQFMNINLGNQPQDIADQLIKDKQTVEKVLRYLSTLDGTIIEITKIFKNAGITLWQDDIQFFREIRFHVNQISSINRLNEQIQTIINDFKSQDEIKDRLKKDIDFKNEIDVAIQYANKFNSQIKDIKKNTIQNNANQLSEFFQSLKRRVNIESDLMKIPLIIKSNLHDLRYDNAISALLKYTRREDAIKQAENNTSFENIISILSKFIQDQNYAQIVDPFYHLLEKAKEGQRLNKDDLKQLQSFNRAHLLCNIIPLDSQNSVRLSEIIQALLRGEELTVKMLQNQHHCINFIQFPSFEPKDLITCIQITTQSGTFQGPLIQTDQQNLPNIKINDSQNKRDALLKCVEYIKDKELKNRLEKVDLSKWNTQIPNDQQGQILHKLLIISDEIDIQDLKTKWLLDPDSEIKTLKKDLGNNPGEGIAYLKYPVEYKRALIEKSELENKQRLSILFVLLRAFARQQQQPPVQQQNHPWEEIFCSKLLNLSRQNKPFGYRIANLLGCDII</sequence>
<feature type="region of interest" description="Disordered" evidence="1">
    <location>
        <begin position="9"/>
        <end position="34"/>
    </location>
</feature>
<evidence type="ECO:0000313" key="3">
    <source>
        <dbReference type="Proteomes" id="UP000324800"/>
    </source>
</evidence>
<comment type="caution">
    <text evidence="2">The sequence shown here is derived from an EMBL/GenBank/DDBJ whole genome shotgun (WGS) entry which is preliminary data.</text>
</comment>
<dbReference type="AlphaFoldDB" id="A0A5J4UTU8"/>
<evidence type="ECO:0000256" key="1">
    <source>
        <dbReference type="SAM" id="MobiDB-lite"/>
    </source>
</evidence>
<feature type="non-terminal residue" evidence="2">
    <location>
        <position position="1"/>
    </location>
</feature>
<dbReference type="EMBL" id="SNRW01012788">
    <property type="protein sequence ID" value="KAA6373401.1"/>
    <property type="molecule type" value="Genomic_DNA"/>
</dbReference>
<evidence type="ECO:0000313" key="2">
    <source>
        <dbReference type="EMBL" id="KAA6373401.1"/>
    </source>
</evidence>
<feature type="compositionally biased region" description="Basic and acidic residues" evidence="1">
    <location>
        <begin position="12"/>
        <end position="34"/>
    </location>
</feature>
<reference evidence="2 3" key="1">
    <citation type="submission" date="2019-03" db="EMBL/GenBank/DDBJ databases">
        <title>Single cell metagenomics reveals metabolic interactions within the superorganism composed of flagellate Streblomastix strix and complex community of Bacteroidetes bacteria on its surface.</title>
        <authorList>
            <person name="Treitli S.C."/>
            <person name="Kolisko M."/>
            <person name="Husnik F."/>
            <person name="Keeling P."/>
            <person name="Hampl V."/>
        </authorList>
    </citation>
    <scope>NUCLEOTIDE SEQUENCE [LARGE SCALE GENOMIC DNA]</scope>
    <source>
        <strain evidence="2">ST1C</strain>
    </source>
</reference>
<accession>A0A5J4UTU8</accession>
<proteinExistence type="predicted"/>
<feature type="non-terminal residue" evidence="2">
    <location>
        <position position="1098"/>
    </location>
</feature>
<gene>
    <name evidence="2" type="ORF">EZS28_031072</name>
</gene>
<dbReference type="Proteomes" id="UP000324800">
    <property type="component" value="Unassembled WGS sequence"/>
</dbReference>
<organism evidence="2 3">
    <name type="scientific">Streblomastix strix</name>
    <dbReference type="NCBI Taxonomy" id="222440"/>
    <lineage>
        <taxon>Eukaryota</taxon>
        <taxon>Metamonada</taxon>
        <taxon>Preaxostyla</taxon>
        <taxon>Oxymonadida</taxon>
        <taxon>Streblomastigidae</taxon>
        <taxon>Streblomastix</taxon>
    </lineage>
</organism>
<name>A0A5J4UTU8_9EUKA</name>
<protein>
    <submittedName>
        <fullName evidence="2">Uncharacterized protein</fullName>
    </submittedName>
</protein>